<dbReference type="PANTHER" id="PTHR41291:SF1">
    <property type="entry name" value="DNA ALKYLATION REPAIR PROTEIN"/>
    <property type="match status" value="1"/>
</dbReference>
<evidence type="ECO:0000313" key="2">
    <source>
        <dbReference type="Proteomes" id="UP000326354"/>
    </source>
</evidence>
<dbReference type="EMBL" id="AP019860">
    <property type="protein sequence ID" value="BBM87171.1"/>
    <property type="molecule type" value="Genomic_DNA"/>
</dbReference>
<dbReference type="InterPro" id="IPR016024">
    <property type="entry name" value="ARM-type_fold"/>
</dbReference>
<dbReference type="Gene3D" id="1.25.10.90">
    <property type="match status" value="1"/>
</dbReference>
<dbReference type="Pfam" id="PF08713">
    <property type="entry name" value="DNA_alkylation"/>
    <property type="match status" value="1"/>
</dbReference>
<dbReference type="InterPro" id="IPR014825">
    <property type="entry name" value="DNA_alkylation"/>
</dbReference>
<evidence type="ECO:0000313" key="1">
    <source>
        <dbReference type="EMBL" id="BBM87171.1"/>
    </source>
</evidence>
<sequence length="209" mass="24740">MKINEILPLLDGDSVKMGDIKKMAKQIKVDHDLASELWATKKYYPRLLAVLIMDKNRLDQDYLDKIVQDLKSHEKDESNYISEWLLGNQLVKNKKNKKLLESWQEHPEPILRRLFWYYQARLRWTGKIQENSSELMDYLEKNMEKADPLVQWTMNFCVGWIGVFEEQYRPRCIALGEKLGLYKDEHVSKGCTPSYLPAFIEVEVGKRNK</sequence>
<name>A0A5S9ITB4_UABAM</name>
<organism evidence="1 2">
    <name type="scientific">Uabimicrobium amorphum</name>
    <dbReference type="NCBI Taxonomy" id="2596890"/>
    <lineage>
        <taxon>Bacteria</taxon>
        <taxon>Pseudomonadati</taxon>
        <taxon>Planctomycetota</taxon>
        <taxon>Candidatus Uabimicrobiia</taxon>
        <taxon>Candidatus Uabimicrobiales</taxon>
        <taxon>Candidatus Uabimicrobiaceae</taxon>
        <taxon>Candidatus Uabimicrobium</taxon>
    </lineage>
</organism>
<proteinExistence type="predicted"/>
<reference evidence="1 2" key="1">
    <citation type="submission" date="2019-08" db="EMBL/GenBank/DDBJ databases">
        <title>Complete genome sequence of Candidatus Uab amorphum.</title>
        <authorList>
            <person name="Shiratori T."/>
            <person name="Suzuki S."/>
            <person name="Kakizawa Y."/>
            <person name="Ishida K."/>
        </authorList>
    </citation>
    <scope>NUCLEOTIDE SEQUENCE [LARGE SCALE GENOMIC DNA]</scope>
    <source>
        <strain evidence="1 2">SRT547</strain>
    </source>
</reference>
<dbReference type="AlphaFoldDB" id="A0A5S9ITB4"/>
<accession>A0A5S9ITB4</accession>
<dbReference type="Proteomes" id="UP000326354">
    <property type="component" value="Chromosome"/>
</dbReference>
<dbReference type="OrthoDB" id="9801369at2"/>
<dbReference type="SUPFAM" id="SSF48371">
    <property type="entry name" value="ARM repeat"/>
    <property type="match status" value="1"/>
</dbReference>
<dbReference type="PANTHER" id="PTHR41291">
    <property type="entry name" value="DNA ALKYLATION REPAIR PROTEIN"/>
    <property type="match status" value="1"/>
</dbReference>
<dbReference type="KEGG" id="uam:UABAM_05574"/>
<protein>
    <submittedName>
        <fullName evidence="1">DNA alkylation repair protein</fullName>
    </submittedName>
</protein>
<dbReference type="RefSeq" id="WP_151971198.1">
    <property type="nucleotide sequence ID" value="NZ_AP019860.1"/>
</dbReference>
<keyword evidence="2" id="KW-1185">Reference proteome</keyword>
<gene>
    <name evidence="1" type="ORF">UABAM_05574</name>
</gene>